<dbReference type="PANTHER" id="PTHR10773">
    <property type="entry name" value="DNA-DIRECTED RNA POLYMERASES I, II, AND III SUBUNIT RPABC2"/>
    <property type="match status" value="1"/>
</dbReference>
<feature type="compositionally biased region" description="Basic and acidic residues" evidence="1">
    <location>
        <begin position="192"/>
        <end position="201"/>
    </location>
</feature>
<gene>
    <name evidence="2" type="ORF">QE152_g19812</name>
</gene>
<organism evidence="2 3">
    <name type="scientific">Popillia japonica</name>
    <name type="common">Japanese beetle</name>
    <dbReference type="NCBI Taxonomy" id="7064"/>
    <lineage>
        <taxon>Eukaryota</taxon>
        <taxon>Metazoa</taxon>
        <taxon>Ecdysozoa</taxon>
        <taxon>Arthropoda</taxon>
        <taxon>Hexapoda</taxon>
        <taxon>Insecta</taxon>
        <taxon>Pterygota</taxon>
        <taxon>Neoptera</taxon>
        <taxon>Endopterygota</taxon>
        <taxon>Coleoptera</taxon>
        <taxon>Polyphaga</taxon>
        <taxon>Scarabaeiformia</taxon>
        <taxon>Scarabaeidae</taxon>
        <taxon>Rutelinae</taxon>
        <taxon>Popillia</taxon>
    </lineage>
</organism>
<evidence type="ECO:0000313" key="2">
    <source>
        <dbReference type="EMBL" id="KAK9722137.1"/>
    </source>
</evidence>
<accession>A0AAW1KPW8</accession>
<feature type="region of interest" description="Disordered" evidence="1">
    <location>
        <begin position="147"/>
        <end position="206"/>
    </location>
</feature>
<comment type="caution">
    <text evidence="2">The sequence shown here is derived from an EMBL/GenBank/DDBJ whole genome shotgun (WGS) entry which is preliminary data.</text>
</comment>
<reference evidence="2 3" key="1">
    <citation type="journal article" date="2024" name="BMC Genomics">
        <title>De novo assembly and annotation of Popillia japonica's genome with initial clues to its potential as an invasive pest.</title>
        <authorList>
            <person name="Cucini C."/>
            <person name="Boschi S."/>
            <person name="Funari R."/>
            <person name="Cardaioli E."/>
            <person name="Iannotti N."/>
            <person name="Marturano G."/>
            <person name="Paoli F."/>
            <person name="Bruttini M."/>
            <person name="Carapelli A."/>
            <person name="Frati F."/>
            <person name="Nardi F."/>
        </authorList>
    </citation>
    <scope>NUCLEOTIDE SEQUENCE [LARGE SCALE GENOMIC DNA]</scope>
    <source>
        <strain evidence="2">DMR45628</strain>
    </source>
</reference>
<dbReference type="EMBL" id="JASPKY010000191">
    <property type="protein sequence ID" value="KAK9722137.1"/>
    <property type="molecule type" value="Genomic_DNA"/>
</dbReference>
<keyword evidence="3" id="KW-1185">Reference proteome</keyword>
<protein>
    <submittedName>
        <fullName evidence="2">Uncharacterized protein</fullName>
    </submittedName>
</protein>
<feature type="compositionally biased region" description="Basic and acidic residues" evidence="1">
    <location>
        <begin position="148"/>
        <end position="173"/>
    </location>
</feature>
<dbReference type="Proteomes" id="UP001458880">
    <property type="component" value="Unassembled WGS sequence"/>
</dbReference>
<evidence type="ECO:0000256" key="1">
    <source>
        <dbReference type="SAM" id="MobiDB-lite"/>
    </source>
</evidence>
<dbReference type="AlphaFoldDB" id="A0AAW1KPW8"/>
<sequence length="333" mass="39092">MSSNKISIKHVQSILYFICLVQKERYGMHGNVWTYGNTLFTDVRSEKIVNNTNEFMRNSASSLVRSDSKSNHGEQKDTVAINQIVKKRAKDESKWVRSIAKKSKERHSCDKSNWKRAKDEKEDRKSEFDRFCKLSWKEKKPFVQLDMKLGETQRQRDRKEEGNSRRKCEKKEDETEPGVHTTADDDEAIETETNRKNKDPSQKNMRRLVVRRIDSLKLFLESLPKMESHYCRSTSNKLYLQPQWQSKQQLYELYKTQLPHLQSGQEVTFYSDGCPGQNRNAILSSALLNFAVHHKVRIVQKYLERGHTQMEADSMHSCVERQLRNKIINVSAD</sequence>
<dbReference type="PANTHER" id="PTHR10773:SF19">
    <property type="match status" value="1"/>
</dbReference>
<evidence type="ECO:0000313" key="3">
    <source>
        <dbReference type="Proteomes" id="UP001458880"/>
    </source>
</evidence>
<proteinExistence type="predicted"/>
<name>A0AAW1KPW8_POPJA</name>